<gene>
    <name evidence="1" type="ORF">DDZ16_04025</name>
</gene>
<dbReference type="Proteomes" id="UP000244956">
    <property type="component" value="Unassembled WGS sequence"/>
</dbReference>
<sequence>MAQKNIPKHIARLFWLKKVSVNRLHMSIGSKKLSGKALHACIGSKKSPKTNYTSALSQKNLHKQIAHVHWLKKISGKALHFILPPRCKRGGVGRADNYF</sequence>
<dbReference type="EMBL" id="QEWP01000002">
    <property type="protein sequence ID" value="PWE00769.1"/>
    <property type="molecule type" value="Genomic_DNA"/>
</dbReference>
<evidence type="ECO:0000313" key="2">
    <source>
        <dbReference type="Proteomes" id="UP000244956"/>
    </source>
</evidence>
<reference evidence="1 2" key="1">
    <citation type="submission" date="2018-05" db="EMBL/GenBank/DDBJ databases">
        <title>Marinilabilia rubrum sp. nov., isolated from saltern sediment.</title>
        <authorList>
            <person name="Zhang R."/>
        </authorList>
    </citation>
    <scope>NUCLEOTIDE SEQUENCE [LARGE SCALE GENOMIC DNA]</scope>
    <source>
        <strain evidence="1 2">WTE16</strain>
    </source>
</reference>
<comment type="caution">
    <text evidence="1">The sequence shown here is derived from an EMBL/GenBank/DDBJ whole genome shotgun (WGS) entry which is preliminary data.</text>
</comment>
<keyword evidence="2" id="KW-1185">Reference proteome</keyword>
<organism evidence="1 2">
    <name type="scientific">Marinilabilia rubra</name>
    <dbReference type="NCBI Taxonomy" id="2162893"/>
    <lineage>
        <taxon>Bacteria</taxon>
        <taxon>Pseudomonadati</taxon>
        <taxon>Bacteroidota</taxon>
        <taxon>Bacteroidia</taxon>
        <taxon>Marinilabiliales</taxon>
        <taxon>Marinilabiliaceae</taxon>
        <taxon>Marinilabilia</taxon>
    </lineage>
</organism>
<accession>A0A2U2BCH3</accession>
<protein>
    <submittedName>
        <fullName evidence="1">Uncharacterized protein</fullName>
    </submittedName>
</protein>
<name>A0A2U2BCH3_9BACT</name>
<dbReference type="AlphaFoldDB" id="A0A2U2BCH3"/>
<evidence type="ECO:0000313" key="1">
    <source>
        <dbReference type="EMBL" id="PWE00769.1"/>
    </source>
</evidence>
<proteinExistence type="predicted"/>